<evidence type="ECO:0000313" key="2">
    <source>
        <dbReference type="Proteomes" id="UP000031972"/>
    </source>
</evidence>
<keyword evidence="2" id="KW-1185">Reference proteome</keyword>
<organism evidence="1 2">
    <name type="scientific">Jeotgalibacillus campisalis</name>
    <dbReference type="NCBI Taxonomy" id="220754"/>
    <lineage>
        <taxon>Bacteria</taxon>
        <taxon>Bacillati</taxon>
        <taxon>Bacillota</taxon>
        <taxon>Bacilli</taxon>
        <taxon>Bacillales</taxon>
        <taxon>Caryophanaceae</taxon>
        <taxon>Jeotgalibacillus</taxon>
    </lineage>
</organism>
<dbReference type="AlphaFoldDB" id="A0A0C2W336"/>
<protein>
    <submittedName>
        <fullName evidence="1">Uncharacterized protein</fullName>
    </submittedName>
</protein>
<dbReference type="OrthoDB" id="2453941at2"/>
<sequence>MTQTRVLPSKIRYVFTRVKDSFEENGTIFISFSARLTREYPHAGFTENERIWFDFQELKKCHANCKMSGLREGISTYLLSEEVFEELVKLSSHCPKELYHITPIFEDTYFKKLAKYG</sequence>
<dbReference type="PATRIC" id="fig|220754.4.peg.927"/>
<evidence type="ECO:0000313" key="1">
    <source>
        <dbReference type="EMBL" id="KIL51026.1"/>
    </source>
</evidence>
<dbReference type="EMBL" id="JXRR01000008">
    <property type="protein sequence ID" value="KIL51026.1"/>
    <property type="molecule type" value="Genomic_DNA"/>
</dbReference>
<comment type="caution">
    <text evidence="1">The sequence shown here is derived from an EMBL/GenBank/DDBJ whole genome shotgun (WGS) entry which is preliminary data.</text>
</comment>
<name>A0A0C2W336_9BACL</name>
<accession>A0A0C2W336</accession>
<proteinExistence type="predicted"/>
<gene>
    <name evidence="1" type="ORF">KR50_09070</name>
</gene>
<dbReference type="RefSeq" id="WP_052476760.1">
    <property type="nucleotide sequence ID" value="NZ_JXRR01000008.1"/>
</dbReference>
<dbReference type="Proteomes" id="UP000031972">
    <property type="component" value="Unassembled WGS sequence"/>
</dbReference>
<reference evidence="1 2" key="1">
    <citation type="submission" date="2015-01" db="EMBL/GenBank/DDBJ databases">
        <title>Jeotgalibacillus campisalis genome sequencing.</title>
        <authorList>
            <person name="Goh K.M."/>
            <person name="Chan K.-G."/>
            <person name="Yaakop A.S."/>
            <person name="Ee R."/>
            <person name="Gan H.M."/>
            <person name="Chan C.S."/>
        </authorList>
    </citation>
    <scope>NUCLEOTIDE SEQUENCE [LARGE SCALE GENOMIC DNA]</scope>
    <source>
        <strain evidence="1 2">SF-57</strain>
    </source>
</reference>